<dbReference type="GO" id="GO:0030688">
    <property type="term" value="C:preribosome, small subunit precursor"/>
    <property type="evidence" value="ECO:0007669"/>
    <property type="project" value="TreeGrafter"/>
</dbReference>
<protein>
    <recommendedName>
        <fullName evidence="4">Nucleolar protein 9</fullName>
    </recommendedName>
</protein>
<name>A0A8C2QWN3_CAPHI</name>
<accession>A0A8C2QWN3</accession>
<keyword evidence="1" id="KW-0677">Repeat</keyword>
<dbReference type="PANTHER" id="PTHR13102">
    <property type="entry name" value="NUCLEOLAR PROTEIN 9"/>
    <property type="match status" value="1"/>
</dbReference>
<dbReference type="PANTHER" id="PTHR13102:SF0">
    <property type="entry name" value="NUCLEOLAR PROTEIN 9"/>
    <property type="match status" value="1"/>
</dbReference>
<dbReference type="GO" id="GO:0030686">
    <property type="term" value="C:90S preribosome"/>
    <property type="evidence" value="ECO:0007669"/>
    <property type="project" value="TreeGrafter"/>
</dbReference>
<evidence type="ECO:0000313" key="3">
    <source>
        <dbReference type="Ensembl" id="ENSCHIP00010013432.1"/>
    </source>
</evidence>
<evidence type="ECO:0000256" key="2">
    <source>
        <dbReference type="SAM" id="MobiDB-lite"/>
    </source>
</evidence>
<dbReference type="GO" id="GO:0000056">
    <property type="term" value="P:ribosomal small subunit export from nucleus"/>
    <property type="evidence" value="ECO:0007669"/>
    <property type="project" value="TreeGrafter"/>
</dbReference>
<evidence type="ECO:0008006" key="4">
    <source>
        <dbReference type="Google" id="ProtNLM"/>
    </source>
</evidence>
<proteinExistence type="predicted"/>
<dbReference type="GO" id="GO:0000447">
    <property type="term" value="P:endonucleolytic cleavage in ITS1 to separate SSU-rRNA from 5.8S rRNA and LSU-rRNA from tricistronic rRNA transcript (SSU-rRNA, 5.8S rRNA, LSU-rRNA)"/>
    <property type="evidence" value="ECO:0007669"/>
    <property type="project" value="TreeGrafter"/>
</dbReference>
<dbReference type="SMART" id="SM00025">
    <property type="entry name" value="Pumilio"/>
    <property type="match status" value="5"/>
</dbReference>
<dbReference type="InterPro" id="IPR001313">
    <property type="entry name" value="Pumilio_RNA-bd_rpt"/>
</dbReference>
<dbReference type="Pfam" id="PF22493">
    <property type="entry name" value="PUF_NOP9"/>
    <property type="match status" value="1"/>
</dbReference>
<dbReference type="GO" id="GO:0003723">
    <property type="term" value="F:RNA binding"/>
    <property type="evidence" value="ECO:0007669"/>
    <property type="project" value="InterPro"/>
</dbReference>
<feature type="compositionally biased region" description="Basic and acidic residues" evidence="2">
    <location>
        <begin position="45"/>
        <end position="54"/>
    </location>
</feature>
<dbReference type="InterPro" id="IPR016024">
    <property type="entry name" value="ARM-type_fold"/>
</dbReference>
<organism evidence="3">
    <name type="scientific">Capra hircus</name>
    <name type="common">Goat</name>
    <dbReference type="NCBI Taxonomy" id="9925"/>
    <lineage>
        <taxon>Eukaryota</taxon>
        <taxon>Metazoa</taxon>
        <taxon>Chordata</taxon>
        <taxon>Craniata</taxon>
        <taxon>Vertebrata</taxon>
        <taxon>Euteleostomi</taxon>
        <taxon>Mammalia</taxon>
        <taxon>Eutheria</taxon>
        <taxon>Laurasiatheria</taxon>
        <taxon>Artiodactyla</taxon>
        <taxon>Ruminantia</taxon>
        <taxon>Pecora</taxon>
        <taxon>Bovidae</taxon>
        <taxon>Caprinae</taxon>
        <taxon>Capra</taxon>
    </lineage>
</organism>
<dbReference type="SUPFAM" id="SSF48371">
    <property type="entry name" value="ARM repeat"/>
    <property type="match status" value="2"/>
</dbReference>
<reference evidence="3" key="2">
    <citation type="submission" date="2025-08" db="UniProtKB">
        <authorList>
            <consortium name="Ensembl"/>
        </authorList>
    </citation>
    <scope>IDENTIFICATION</scope>
</reference>
<dbReference type="InterPro" id="IPR011989">
    <property type="entry name" value="ARM-like"/>
</dbReference>
<dbReference type="GO" id="GO:0000472">
    <property type="term" value="P:endonucleolytic cleavage to generate mature 5'-end of SSU-rRNA from (SSU-rRNA, 5.8S rRNA, LSU-rRNA)"/>
    <property type="evidence" value="ECO:0007669"/>
    <property type="project" value="TreeGrafter"/>
</dbReference>
<dbReference type="Ensembl" id="ENSCHIT00010018960.1">
    <property type="protein sequence ID" value="ENSCHIP00010013432.1"/>
    <property type="gene ID" value="ENSCHIG00010009904.1"/>
</dbReference>
<reference evidence="3" key="1">
    <citation type="submission" date="2019-03" db="EMBL/GenBank/DDBJ databases">
        <title>Genome sequencing and reference-guided assembly of Black Bengal Goat (Capra hircus).</title>
        <authorList>
            <person name="Siddiki A.Z."/>
            <person name="Baten A."/>
            <person name="Billah M."/>
            <person name="Alam M.A.U."/>
            <person name="Shawrob K.S.M."/>
            <person name="Saha S."/>
            <person name="Chowdhury M."/>
            <person name="Rahman A.H."/>
            <person name="Stear M."/>
            <person name="Miah G."/>
            <person name="Das G.B."/>
            <person name="Hossain M.M."/>
            <person name="Kumkum M."/>
            <person name="Islam M.S."/>
            <person name="Mollah A.M."/>
            <person name="Ahsan A."/>
            <person name="Tusar F."/>
            <person name="Khan M.K.I."/>
        </authorList>
    </citation>
    <scope>NUCLEOTIDE SEQUENCE [LARGE SCALE GENOMIC DNA]</scope>
</reference>
<dbReference type="Gene3D" id="1.25.10.10">
    <property type="entry name" value="Leucine-rich Repeat Variant"/>
    <property type="match status" value="2"/>
</dbReference>
<evidence type="ECO:0000256" key="1">
    <source>
        <dbReference type="ARBA" id="ARBA00022737"/>
    </source>
</evidence>
<dbReference type="GO" id="GO:0005730">
    <property type="term" value="C:nucleolus"/>
    <property type="evidence" value="ECO:0007669"/>
    <property type="project" value="TreeGrafter"/>
</dbReference>
<sequence length="584" mass="64034">MGLGPRSPHKQGRRFPAGGKRGRGAKGSGRPPPGRQRHPCPPPDGRSEPAPDAHLHLSPEALGYFRRALSALKEAPETGEERELMVHNVLKEVEAQALALATNRTGSEMLQELLGFSPRKPLCRVWAALHSNLRFVACHRCGVHVLQSALLQLPRLLGSPAEEEEEEEEDGKDGHVETLEELVLGLAAEVCDDFLFYCGDTHGSFVVRTLLQVLGGTLLESERARHRGSQSPEAQKAPSRECKPTDFEVPETFLNCLQNLSSCFLKDIAVFITDKISSFCLQVALQILHRKLPQFCAHLCSAVIGYLSSRNSSADGSPLLLFLRDQTSSRLLEQVLLVSEPPRLQSLFEDHLQGQLQALAAHSIANFPLQRFLDAITTPELLSPVFEELSPALEAVLAQGHPGVVIALVGACRRVGTHQAQVLQLLLEAFHCAEPSSRQVACVPLFATLMAYEVYYGLAEEEGAVPMEHQVEMAAARDLGEATVLGSLLLQHLLHFSRPCLILQSLSALTGPQLLTLAQSPAGSHVLDAILTSPSVTRKQRRRVLKLLKVRFLAPVLIPLLSLHLESVCFPRDWPSVTDRMRNS</sequence>
<dbReference type="InterPro" id="IPR040000">
    <property type="entry name" value="NOP9"/>
</dbReference>
<feature type="compositionally biased region" description="Pro residues" evidence="2">
    <location>
        <begin position="30"/>
        <end position="44"/>
    </location>
</feature>
<dbReference type="GO" id="GO:0000480">
    <property type="term" value="P:endonucleolytic cleavage in 5'-ETS of tricistronic rRNA transcript (SSU-rRNA, 5.8S rRNA, LSU-rRNA)"/>
    <property type="evidence" value="ECO:0007669"/>
    <property type="project" value="TreeGrafter"/>
</dbReference>
<feature type="region of interest" description="Disordered" evidence="2">
    <location>
        <begin position="223"/>
        <end position="243"/>
    </location>
</feature>
<dbReference type="AlphaFoldDB" id="A0A8C2QWN3"/>
<feature type="region of interest" description="Disordered" evidence="2">
    <location>
        <begin position="1"/>
        <end position="54"/>
    </location>
</feature>